<evidence type="ECO:0000313" key="3">
    <source>
        <dbReference type="Proteomes" id="UP001152523"/>
    </source>
</evidence>
<protein>
    <recommendedName>
        <fullName evidence="1">Reverse transcriptase Ty1/copia-type domain-containing protein</fullName>
    </recommendedName>
</protein>
<dbReference type="SUPFAM" id="SSF56672">
    <property type="entry name" value="DNA/RNA polymerases"/>
    <property type="match status" value="1"/>
</dbReference>
<evidence type="ECO:0000259" key="1">
    <source>
        <dbReference type="Pfam" id="PF07727"/>
    </source>
</evidence>
<evidence type="ECO:0000313" key="2">
    <source>
        <dbReference type="EMBL" id="CAH9074032.1"/>
    </source>
</evidence>
<comment type="caution">
    <text evidence="2">The sequence shown here is derived from an EMBL/GenBank/DDBJ whole genome shotgun (WGS) entry which is preliminary data.</text>
</comment>
<dbReference type="AlphaFoldDB" id="A0AAV0CEH4"/>
<reference evidence="2" key="1">
    <citation type="submission" date="2022-07" db="EMBL/GenBank/DDBJ databases">
        <authorList>
            <person name="Macas J."/>
            <person name="Novak P."/>
            <person name="Neumann P."/>
        </authorList>
    </citation>
    <scope>NUCLEOTIDE SEQUENCE</scope>
</reference>
<gene>
    <name evidence="2" type="ORF">CEPIT_LOCUS4875</name>
</gene>
<feature type="domain" description="Reverse transcriptase Ty1/copia-type" evidence="1">
    <location>
        <begin position="2"/>
        <end position="151"/>
    </location>
</feature>
<proteinExistence type="predicted"/>
<dbReference type="PANTHER" id="PTHR11439">
    <property type="entry name" value="GAG-POL-RELATED RETROTRANSPOSON"/>
    <property type="match status" value="1"/>
</dbReference>
<dbReference type="InterPro" id="IPR043502">
    <property type="entry name" value="DNA/RNA_pol_sf"/>
</dbReference>
<dbReference type="Pfam" id="PF07727">
    <property type="entry name" value="RVT_2"/>
    <property type="match status" value="1"/>
</dbReference>
<dbReference type="Proteomes" id="UP001152523">
    <property type="component" value="Unassembled WGS sequence"/>
</dbReference>
<organism evidence="2 3">
    <name type="scientific">Cuscuta epithymum</name>
    <dbReference type="NCBI Taxonomy" id="186058"/>
    <lineage>
        <taxon>Eukaryota</taxon>
        <taxon>Viridiplantae</taxon>
        <taxon>Streptophyta</taxon>
        <taxon>Embryophyta</taxon>
        <taxon>Tracheophyta</taxon>
        <taxon>Spermatophyta</taxon>
        <taxon>Magnoliopsida</taxon>
        <taxon>eudicotyledons</taxon>
        <taxon>Gunneridae</taxon>
        <taxon>Pentapetalae</taxon>
        <taxon>asterids</taxon>
        <taxon>lamiids</taxon>
        <taxon>Solanales</taxon>
        <taxon>Convolvulaceae</taxon>
        <taxon>Cuscuteae</taxon>
        <taxon>Cuscuta</taxon>
        <taxon>Cuscuta subgen. Cuscuta</taxon>
    </lineage>
</organism>
<dbReference type="CDD" id="cd09272">
    <property type="entry name" value="RNase_HI_RT_Ty1"/>
    <property type="match status" value="1"/>
</dbReference>
<dbReference type="PANTHER" id="PTHR11439:SF455">
    <property type="entry name" value="RLK (RECEPTOR-LIKE PROTEIN KINASE) 8, PUTATIVE-RELATED"/>
    <property type="match status" value="1"/>
</dbReference>
<keyword evidence="3" id="KW-1185">Reference proteome</keyword>
<dbReference type="EMBL" id="CAMAPF010000026">
    <property type="protein sequence ID" value="CAH9074032.1"/>
    <property type="molecule type" value="Genomic_DNA"/>
</dbReference>
<dbReference type="InterPro" id="IPR013103">
    <property type="entry name" value="RVT_2"/>
</dbReference>
<sequence length="316" mass="35988">MTEEVYMRQPPGFIHPQFPNHVCHLRKAIYGLKQAPRAWLYRFSSFLLSRGFICSKSDNSLFIYRHGSSVFYLLLYVDDIIITGNSPSFIYSFISCLGRYFAMKDLGDLHFSLGVQAVRLSKGLFLSQQKYVSDLLARFHLHTLKHVRTPLPSRTKLSLTDGELLADPTKYRSMRIFRYLQGTSAHGLLLQPDRSSPTVNAYSDADWAGCPDSSWSTSGFAIFLGPNLFSWKSKKQPTVSRSSTEAEYRAIAYTVQDTLHIRSILFELGVPIRTPVRLLCDNVSASYLSTNPIQHARSKHISIDYLLFENVSHMEI</sequence>
<accession>A0AAV0CEH4</accession>
<name>A0AAV0CEH4_9ASTE</name>